<evidence type="ECO:0008006" key="3">
    <source>
        <dbReference type="Google" id="ProtNLM"/>
    </source>
</evidence>
<dbReference type="Proteomes" id="UP000290289">
    <property type="component" value="Chromosome 16"/>
</dbReference>
<reference evidence="1 2" key="1">
    <citation type="submission" date="2018-10" db="EMBL/GenBank/DDBJ databases">
        <title>A high-quality apple genome assembly.</title>
        <authorList>
            <person name="Hu J."/>
        </authorList>
    </citation>
    <scope>NUCLEOTIDE SEQUENCE [LARGE SCALE GENOMIC DNA]</scope>
    <source>
        <strain evidence="2">cv. HFTH1</strain>
        <tissue evidence="1">Young leaf</tissue>
    </source>
</reference>
<proteinExistence type="predicted"/>
<accession>A0A498HP72</accession>
<dbReference type="AlphaFoldDB" id="A0A498HP72"/>
<comment type="caution">
    <text evidence="1">The sequence shown here is derived from an EMBL/GenBank/DDBJ whole genome shotgun (WGS) entry which is preliminary data.</text>
</comment>
<dbReference type="EMBL" id="RDQH01000342">
    <property type="protein sequence ID" value="RXH71345.1"/>
    <property type="molecule type" value="Genomic_DNA"/>
</dbReference>
<dbReference type="STRING" id="3750.A0A498HP72"/>
<protein>
    <recommendedName>
        <fullName evidence="3">Reverse transcriptase</fullName>
    </recommendedName>
</protein>
<evidence type="ECO:0000313" key="1">
    <source>
        <dbReference type="EMBL" id="RXH71345.1"/>
    </source>
</evidence>
<keyword evidence="2" id="KW-1185">Reference proteome</keyword>
<sequence length="59" mass="6976">MGGLVFRDLLSFNLAYLVKIGWRLLHNPSTLLGQILKAKYFPDRLFMEAKLGRRCKRFY</sequence>
<evidence type="ECO:0000313" key="2">
    <source>
        <dbReference type="Proteomes" id="UP000290289"/>
    </source>
</evidence>
<name>A0A498HP72_MALDO</name>
<gene>
    <name evidence="1" type="ORF">DVH24_018700</name>
</gene>
<organism evidence="1 2">
    <name type="scientific">Malus domestica</name>
    <name type="common">Apple</name>
    <name type="synonym">Pyrus malus</name>
    <dbReference type="NCBI Taxonomy" id="3750"/>
    <lineage>
        <taxon>Eukaryota</taxon>
        <taxon>Viridiplantae</taxon>
        <taxon>Streptophyta</taxon>
        <taxon>Embryophyta</taxon>
        <taxon>Tracheophyta</taxon>
        <taxon>Spermatophyta</taxon>
        <taxon>Magnoliopsida</taxon>
        <taxon>eudicotyledons</taxon>
        <taxon>Gunneridae</taxon>
        <taxon>Pentapetalae</taxon>
        <taxon>rosids</taxon>
        <taxon>fabids</taxon>
        <taxon>Rosales</taxon>
        <taxon>Rosaceae</taxon>
        <taxon>Amygdaloideae</taxon>
        <taxon>Maleae</taxon>
        <taxon>Malus</taxon>
    </lineage>
</organism>